<accession>A0ABD1ICR1</accession>
<evidence type="ECO:0000259" key="8">
    <source>
        <dbReference type="PROSITE" id="PS50011"/>
    </source>
</evidence>
<dbReference type="Pfam" id="PF00069">
    <property type="entry name" value="Pkinase"/>
    <property type="match status" value="1"/>
</dbReference>
<dbReference type="InterPro" id="IPR011009">
    <property type="entry name" value="Kinase-like_dom_sf"/>
</dbReference>
<protein>
    <submittedName>
        <fullName evidence="9">Cyclin-dependent kinase</fullName>
        <ecNumber evidence="9">2.7.11.22</ecNumber>
    </submittedName>
</protein>
<dbReference type="InterPro" id="IPR008271">
    <property type="entry name" value="Ser/Thr_kinase_AS"/>
</dbReference>
<dbReference type="EMBL" id="JBEAFC010000002">
    <property type="protein sequence ID" value="KAL1566497.1"/>
    <property type="molecule type" value="Genomic_DNA"/>
</dbReference>
<keyword evidence="2" id="KW-0723">Serine/threonine-protein kinase</keyword>
<evidence type="ECO:0000313" key="10">
    <source>
        <dbReference type="Proteomes" id="UP001567538"/>
    </source>
</evidence>
<dbReference type="EC" id="2.7.11.22" evidence="9"/>
<comment type="similarity">
    <text evidence="1">Belongs to the protein kinase superfamily. CMGC Ser/Thr protein kinase family. CDC2/CDKX subfamily.</text>
</comment>
<evidence type="ECO:0000256" key="5">
    <source>
        <dbReference type="ARBA" id="ARBA00022777"/>
    </source>
</evidence>
<dbReference type="GO" id="GO:0004693">
    <property type="term" value="F:cyclin-dependent protein serine/threonine kinase activity"/>
    <property type="evidence" value="ECO:0007669"/>
    <property type="project" value="UniProtKB-EC"/>
</dbReference>
<evidence type="ECO:0000256" key="1">
    <source>
        <dbReference type="ARBA" id="ARBA00006485"/>
    </source>
</evidence>
<feature type="region of interest" description="Disordered" evidence="7">
    <location>
        <begin position="1"/>
        <end position="26"/>
    </location>
</feature>
<keyword evidence="6" id="KW-0067">ATP-binding</keyword>
<evidence type="ECO:0000256" key="4">
    <source>
        <dbReference type="ARBA" id="ARBA00022741"/>
    </source>
</evidence>
<feature type="domain" description="Protein kinase" evidence="8">
    <location>
        <begin position="31"/>
        <end position="287"/>
    </location>
</feature>
<evidence type="ECO:0000256" key="7">
    <source>
        <dbReference type="SAM" id="MobiDB-lite"/>
    </source>
</evidence>
<dbReference type="InterPro" id="IPR000719">
    <property type="entry name" value="Prot_kinase_dom"/>
</dbReference>
<dbReference type="InterPro" id="IPR050108">
    <property type="entry name" value="CDK"/>
</dbReference>
<dbReference type="SMART" id="SM00220">
    <property type="entry name" value="S_TKc"/>
    <property type="match status" value="1"/>
</dbReference>
<dbReference type="PROSITE" id="PS50011">
    <property type="entry name" value="PROTEIN_KINASE_DOM"/>
    <property type="match status" value="1"/>
</dbReference>
<dbReference type="PANTHER" id="PTHR24056:SF107">
    <property type="entry name" value="CYCLIN-DEPENDENT KINASE 11A-RELATED"/>
    <property type="match status" value="1"/>
</dbReference>
<dbReference type="PROSITE" id="PS00108">
    <property type="entry name" value="PROTEIN_KINASE_ST"/>
    <property type="match status" value="1"/>
</dbReference>
<dbReference type="PANTHER" id="PTHR24056">
    <property type="entry name" value="CELL DIVISION PROTEIN KINASE"/>
    <property type="match status" value="1"/>
</dbReference>
<dbReference type="Gene3D" id="1.10.510.10">
    <property type="entry name" value="Transferase(Phosphotransferase) domain 1"/>
    <property type="match status" value="2"/>
</dbReference>
<proteinExistence type="inferred from homology"/>
<sequence>MSLIKPIPLDLAPKSPHETMASSHSHDQNRYQILNVVSRGSFGVVYRAWDMEAREIVAIKHELEGLSRSTLREIKILESLPHHRSIVELKKVTVDKRGRVLVAMEFLPSDLRRLIAARKVAFSATKLKIMMSQILKGVRFLHENGVMHRDLKPSNILVNKKDRLKICDFGLSRWENGSGSYSPGVGTKWYRAPELLIGKKNYTSAIDMWSVGCIMAELALRKVLFPGKSELEQLGYMHYFSGPTLRKMLSVSAPMLSEAGLDLLLSLLALDPNDRITANEALKHPWFQLSSVMIN</sequence>
<dbReference type="SUPFAM" id="SSF56112">
    <property type="entry name" value="Protein kinase-like (PK-like)"/>
    <property type="match status" value="1"/>
</dbReference>
<reference evidence="9 10" key="1">
    <citation type="submission" date="2024-06" db="EMBL/GenBank/DDBJ databases">
        <title>A chromosome level genome sequence of Diviner's sage (Salvia divinorum).</title>
        <authorList>
            <person name="Ford S.A."/>
            <person name="Ro D.-K."/>
            <person name="Ness R.W."/>
            <person name="Phillips M.A."/>
        </authorList>
    </citation>
    <scope>NUCLEOTIDE SEQUENCE [LARGE SCALE GENOMIC DNA]</scope>
    <source>
        <strain evidence="9">SAF-2024a</strain>
        <tissue evidence="9">Leaf</tissue>
    </source>
</reference>
<comment type="caution">
    <text evidence="9">The sequence shown here is derived from an EMBL/GenBank/DDBJ whole genome shotgun (WGS) entry which is preliminary data.</text>
</comment>
<dbReference type="Gene3D" id="3.30.200.20">
    <property type="entry name" value="Phosphorylase Kinase, domain 1"/>
    <property type="match status" value="1"/>
</dbReference>
<dbReference type="AlphaFoldDB" id="A0ABD1ICR1"/>
<gene>
    <name evidence="9" type="ORF">AAHA92_02103</name>
</gene>
<organism evidence="9 10">
    <name type="scientific">Salvia divinorum</name>
    <name type="common">Maria pastora</name>
    <name type="synonym">Diviner's sage</name>
    <dbReference type="NCBI Taxonomy" id="28513"/>
    <lineage>
        <taxon>Eukaryota</taxon>
        <taxon>Viridiplantae</taxon>
        <taxon>Streptophyta</taxon>
        <taxon>Embryophyta</taxon>
        <taxon>Tracheophyta</taxon>
        <taxon>Spermatophyta</taxon>
        <taxon>Magnoliopsida</taxon>
        <taxon>eudicotyledons</taxon>
        <taxon>Gunneridae</taxon>
        <taxon>Pentapetalae</taxon>
        <taxon>asterids</taxon>
        <taxon>lamiids</taxon>
        <taxon>Lamiales</taxon>
        <taxon>Lamiaceae</taxon>
        <taxon>Nepetoideae</taxon>
        <taxon>Mentheae</taxon>
        <taxon>Salviinae</taxon>
        <taxon>Salvia</taxon>
        <taxon>Salvia subgen. Calosphace</taxon>
    </lineage>
</organism>
<keyword evidence="4" id="KW-0547">Nucleotide-binding</keyword>
<name>A0ABD1ICR1_SALDI</name>
<dbReference type="Proteomes" id="UP001567538">
    <property type="component" value="Unassembled WGS sequence"/>
</dbReference>
<keyword evidence="3 9" id="KW-0808">Transferase</keyword>
<dbReference type="GO" id="GO:0005524">
    <property type="term" value="F:ATP binding"/>
    <property type="evidence" value="ECO:0007669"/>
    <property type="project" value="UniProtKB-KW"/>
</dbReference>
<dbReference type="FunFam" id="1.10.510.10:FF:000624">
    <property type="entry name" value="Mitogen-activated protein kinase"/>
    <property type="match status" value="1"/>
</dbReference>
<evidence type="ECO:0000256" key="3">
    <source>
        <dbReference type="ARBA" id="ARBA00022679"/>
    </source>
</evidence>
<keyword evidence="5 9" id="KW-0418">Kinase</keyword>
<evidence type="ECO:0000256" key="2">
    <source>
        <dbReference type="ARBA" id="ARBA00022527"/>
    </source>
</evidence>
<evidence type="ECO:0000256" key="6">
    <source>
        <dbReference type="ARBA" id="ARBA00022840"/>
    </source>
</evidence>
<keyword evidence="10" id="KW-1185">Reference proteome</keyword>
<evidence type="ECO:0000313" key="9">
    <source>
        <dbReference type="EMBL" id="KAL1566497.1"/>
    </source>
</evidence>